<comment type="caution">
    <text evidence="2">The sequence shown here is derived from an EMBL/GenBank/DDBJ whole genome shotgun (WGS) entry which is preliminary data.</text>
</comment>
<proteinExistence type="predicted"/>
<dbReference type="AlphaFoldDB" id="A0AAD7IAQ1"/>
<name>A0AAD7IAQ1_9AGAR</name>
<evidence type="ECO:0000313" key="3">
    <source>
        <dbReference type="Proteomes" id="UP001215598"/>
    </source>
</evidence>
<organism evidence="2 3">
    <name type="scientific">Mycena metata</name>
    <dbReference type="NCBI Taxonomy" id="1033252"/>
    <lineage>
        <taxon>Eukaryota</taxon>
        <taxon>Fungi</taxon>
        <taxon>Dikarya</taxon>
        <taxon>Basidiomycota</taxon>
        <taxon>Agaricomycotina</taxon>
        <taxon>Agaricomycetes</taxon>
        <taxon>Agaricomycetidae</taxon>
        <taxon>Agaricales</taxon>
        <taxon>Marasmiineae</taxon>
        <taxon>Mycenaceae</taxon>
        <taxon>Mycena</taxon>
    </lineage>
</organism>
<accession>A0AAD7IAQ1</accession>
<feature type="region of interest" description="Disordered" evidence="1">
    <location>
        <begin position="67"/>
        <end position="107"/>
    </location>
</feature>
<feature type="compositionally biased region" description="Basic and acidic residues" evidence="1">
    <location>
        <begin position="67"/>
        <end position="82"/>
    </location>
</feature>
<protein>
    <submittedName>
        <fullName evidence="2">Uncharacterized protein</fullName>
    </submittedName>
</protein>
<dbReference type="Proteomes" id="UP001215598">
    <property type="component" value="Unassembled WGS sequence"/>
</dbReference>
<evidence type="ECO:0000313" key="2">
    <source>
        <dbReference type="EMBL" id="KAJ7738568.1"/>
    </source>
</evidence>
<gene>
    <name evidence="2" type="ORF">B0H16DRAFT_91471</name>
</gene>
<feature type="region of interest" description="Disordered" evidence="1">
    <location>
        <begin position="147"/>
        <end position="172"/>
    </location>
</feature>
<reference evidence="2" key="1">
    <citation type="submission" date="2023-03" db="EMBL/GenBank/DDBJ databases">
        <title>Massive genome expansion in bonnet fungi (Mycena s.s.) driven by repeated elements and novel gene families across ecological guilds.</title>
        <authorList>
            <consortium name="Lawrence Berkeley National Laboratory"/>
            <person name="Harder C.B."/>
            <person name="Miyauchi S."/>
            <person name="Viragh M."/>
            <person name="Kuo A."/>
            <person name="Thoen E."/>
            <person name="Andreopoulos B."/>
            <person name="Lu D."/>
            <person name="Skrede I."/>
            <person name="Drula E."/>
            <person name="Henrissat B."/>
            <person name="Morin E."/>
            <person name="Kohler A."/>
            <person name="Barry K."/>
            <person name="LaButti K."/>
            <person name="Morin E."/>
            <person name="Salamov A."/>
            <person name="Lipzen A."/>
            <person name="Mereny Z."/>
            <person name="Hegedus B."/>
            <person name="Baldrian P."/>
            <person name="Stursova M."/>
            <person name="Weitz H."/>
            <person name="Taylor A."/>
            <person name="Grigoriev I.V."/>
            <person name="Nagy L.G."/>
            <person name="Martin F."/>
            <person name="Kauserud H."/>
        </authorList>
    </citation>
    <scope>NUCLEOTIDE SEQUENCE</scope>
    <source>
        <strain evidence="2">CBHHK182m</strain>
    </source>
</reference>
<dbReference type="EMBL" id="JARKIB010000111">
    <property type="protein sequence ID" value="KAJ7738568.1"/>
    <property type="molecule type" value="Genomic_DNA"/>
</dbReference>
<keyword evidence="3" id="KW-1185">Reference proteome</keyword>
<sequence>MGREVEGGGLGRRTTTILGVSGAEQIAMATTMSSYPRLAYVSSCQSSLSRQRFTNILHAVDRSEHDTDIMEKRAASARAERQGKRRARARSTASTRQRASASSARSRISFPARGAVVQCDGQPGERASSVTADIAHRNHLCTRVHPARRSDAPAPASGKNQNHSSTPRVSRQWVIHRDQYVSAAKRRETKETIHSLPVGLPRIFHHHL</sequence>
<feature type="compositionally biased region" description="Low complexity" evidence="1">
    <location>
        <begin position="90"/>
        <end position="107"/>
    </location>
</feature>
<feature type="compositionally biased region" description="Polar residues" evidence="1">
    <location>
        <begin position="158"/>
        <end position="169"/>
    </location>
</feature>
<evidence type="ECO:0000256" key="1">
    <source>
        <dbReference type="SAM" id="MobiDB-lite"/>
    </source>
</evidence>